<feature type="compositionally biased region" description="Polar residues" evidence="1">
    <location>
        <begin position="79"/>
        <end position="89"/>
    </location>
</feature>
<reference evidence="2 3" key="1">
    <citation type="submission" date="2019-03" db="EMBL/GenBank/DDBJ databases">
        <title>First draft genome of Liparis tanakae, snailfish: a comprehensive survey of snailfish specific genes.</title>
        <authorList>
            <person name="Kim W."/>
            <person name="Song I."/>
            <person name="Jeong J.-H."/>
            <person name="Kim D."/>
            <person name="Kim S."/>
            <person name="Ryu S."/>
            <person name="Song J.Y."/>
            <person name="Lee S.K."/>
        </authorList>
    </citation>
    <scope>NUCLEOTIDE SEQUENCE [LARGE SCALE GENOMIC DNA]</scope>
    <source>
        <tissue evidence="2">Muscle</tissue>
    </source>
</reference>
<accession>A0A4Z2HYE8</accession>
<feature type="compositionally biased region" description="Polar residues" evidence="1">
    <location>
        <begin position="47"/>
        <end position="57"/>
    </location>
</feature>
<feature type="compositionally biased region" description="Basic residues" evidence="1">
    <location>
        <begin position="161"/>
        <end position="170"/>
    </location>
</feature>
<feature type="region of interest" description="Disordered" evidence="1">
    <location>
        <begin position="149"/>
        <end position="170"/>
    </location>
</feature>
<comment type="caution">
    <text evidence="2">The sequence shown here is derived from an EMBL/GenBank/DDBJ whole genome shotgun (WGS) entry which is preliminary data.</text>
</comment>
<dbReference type="EMBL" id="SRLO01000157">
    <property type="protein sequence ID" value="TNN70876.1"/>
    <property type="molecule type" value="Genomic_DNA"/>
</dbReference>
<keyword evidence="3" id="KW-1185">Reference proteome</keyword>
<proteinExistence type="predicted"/>
<evidence type="ECO:0000313" key="3">
    <source>
        <dbReference type="Proteomes" id="UP000314294"/>
    </source>
</evidence>
<evidence type="ECO:0000313" key="2">
    <source>
        <dbReference type="EMBL" id="TNN70876.1"/>
    </source>
</evidence>
<dbReference type="Proteomes" id="UP000314294">
    <property type="component" value="Unassembled WGS sequence"/>
</dbReference>
<dbReference type="AlphaFoldDB" id="A0A4Z2HYE8"/>
<feature type="region of interest" description="Disordered" evidence="1">
    <location>
        <begin position="47"/>
        <end position="111"/>
    </location>
</feature>
<organism evidence="2 3">
    <name type="scientific">Liparis tanakae</name>
    <name type="common">Tanaka's snailfish</name>
    <dbReference type="NCBI Taxonomy" id="230148"/>
    <lineage>
        <taxon>Eukaryota</taxon>
        <taxon>Metazoa</taxon>
        <taxon>Chordata</taxon>
        <taxon>Craniata</taxon>
        <taxon>Vertebrata</taxon>
        <taxon>Euteleostomi</taxon>
        <taxon>Actinopterygii</taxon>
        <taxon>Neopterygii</taxon>
        <taxon>Teleostei</taxon>
        <taxon>Neoteleostei</taxon>
        <taxon>Acanthomorphata</taxon>
        <taxon>Eupercaria</taxon>
        <taxon>Perciformes</taxon>
        <taxon>Cottioidei</taxon>
        <taxon>Cottales</taxon>
        <taxon>Liparidae</taxon>
        <taxon>Liparis</taxon>
    </lineage>
</organism>
<evidence type="ECO:0000256" key="1">
    <source>
        <dbReference type="SAM" id="MobiDB-lite"/>
    </source>
</evidence>
<gene>
    <name evidence="2" type="ORF">EYF80_018861</name>
</gene>
<name>A0A4Z2HYE8_9TELE</name>
<protein>
    <submittedName>
        <fullName evidence="2">Uncharacterized protein</fullName>
    </submittedName>
</protein>
<feature type="compositionally biased region" description="Basic and acidic residues" evidence="1">
    <location>
        <begin position="149"/>
        <end position="160"/>
    </location>
</feature>
<sequence>MGTLRGNRGLGPGCYGTLESVRTGGGACRFTTERQMAVWRQTLFRGSASSGEGTLGQQGEPVREQPVPAEEQEELLQGKHQTAFTTQQDAIPALPAQSEKERPAPEASLSTFQHPLLLQDIRLQPREVARVVTTLADPHVQKRDITFPSTKDENMDVSRNRDKKCRWAAG</sequence>